<dbReference type="InterPro" id="IPR045091">
    <property type="entry name" value="Mad2-like"/>
</dbReference>
<dbReference type="SUPFAM" id="SSF56019">
    <property type="entry name" value="The spindle assembly checkpoint protein mad2"/>
    <property type="match status" value="1"/>
</dbReference>
<feature type="domain" description="HORMA" evidence="1">
    <location>
        <begin position="8"/>
        <end position="204"/>
    </location>
</feature>
<dbReference type="InterPro" id="IPR036570">
    <property type="entry name" value="HORMA_dom_sf"/>
</dbReference>
<dbReference type="GO" id="GO:0016035">
    <property type="term" value="C:zeta DNA polymerase complex"/>
    <property type="evidence" value="ECO:0007669"/>
    <property type="project" value="TreeGrafter"/>
</dbReference>
<dbReference type="EMBL" id="SDOX01000128">
    <property type="protein sequence ID" value="TFJ81279.1"/>
    <property type="molecule type" value="Genomic_DNA"/>
</dbReference>
<proteinExistence type="predicted"/>
<dbReference type="AlphaFoldDB" id="A0A4D9CXK7"/>
<dbReference type="PANTHER" id="PTHR11842">
    <property type="entry name" value="MITOTIC SPINDLE ASSEMBLY CHECKPOINT PROTEIN MAD2"/>
    <property type="match status" value="1"/>
</dbReference>
<evidence type="ECO:0000313" key="3">
    <source>
        <dbReference type="Proteomes" id="UP000355283"/>
    </source>
</evidence>
<dbReference type="Gene3D" id="3.30.900.10">
    <property type="entry name" value="HORMA domain"/>
    <property type="match status" value="1"/>
</dbReference>
<accession>A0A4D9CXK7</accession>
<dbReference type="InterPro" id="IPR003511">
    <property type="entry name" value="HORMA_dom"/>
</dbReference>
<name>A0A4D9CXK7_9STRA</name>
<protein>
    <recommendedName>
        <fullName evidence="1">HORMA domain-containing protein</fullName>
    </recommendedName>
</protein>
<comment type="caution">
    <text evidence="2">The sequence shown here is derived from an EMBL/GenBank/DDBJ whole genome shotgun (WGS) entry which is preliminary data.</text>
</comment>
<dbReference type="OrthoDB" id="21254at2759"/>
<dbReference type="PANTHER" id="PTHR11842:SF10">
    <property type="entry name" value="MITOTIC SPINDLE ASSEMBLY CHECKPOINT PROTEIN MAD2B"/>
    <property type="match status" value="1"/>
</dbReference>
<reference evidence="2 3" key="1">
    <citation type="submission" date="2019-01" db="EMBL/GenBank/DDBJ databases">
        <title>Nuclear Genome Assembly of the Microalgal Biofuel strain Nannochloropsis salina CCMP1776.</title>
        <authorList>
            <person name="Hovde B."/>
        </authorList>
    </citation>
    <scope>NUCLEOTIDE SEQUENCE [LARGE SCALE GENOMIC DNA]</scope>
    <source>
        <strain evidence="2 3">CCMP1776</strain>
    </source>
</reference>
<gene>
    <name evidence="2" type="ORF">NSK_007240</name>
</gene>
<dbReference type="Proteomes" id="UP000355283">
    <property type="component" value="Unassembled WGS sequence"/>
</dbReference>
<evidence type="ECO:0000313" key="2">
    <source>
        <dbReference type="EMBL" id="TFJ81279.1"/>
    </source>
</evidence>
<sequence length="270" mass="29272">MKNNGPWQEATAVLLEFLEVAVHQVLYNRGVYPPAIFERRRKYEVPVFMSRHPDLNLYIHEVLHAAGAMFMEGSVDKVIVTLYGSRSDQGGHAPLESFAFELASSPTLIRALAVGGLDDPFPAFRKLLARLSVAEEVAELQPLPSDVTFALLLSTRPQVRPDKEGREVWREGGADIEVPEGWAAAISSGEFAPGGPEDCLAACLEGGRGTGKEEEMEGAITYLNLASWGNLGVGGGERGAESRVSPHMRVVVRSRVGRATPPVPSRLKTT</sequence>
<keyword evidence="3" id="KW-1185">Reference proteome</keyword>
<dbReference type="PROSITE" id="PS50815">
    <property type="entry name" value="HORMA"/>
    <property type="match status" value="1"/>
</dbReference>
<evidence type="ECO:0000259" key="1">
    <source>
        <dbReference type="PROSITE" id="PS50815"/>
    </source>
</evidence>
<organism evidence="2 3">
    <name type="scientific">Nannochloropsis salina CCMP1776</name>
    <dbReference type="NCBI Taxonomy" id="1027361"/>
    <lineage>
        <taxon>Eukaryota</taxon>
        <taxon>Sar</taxon>
        <taxon>Stramenopiles</taxon>
        <taxon>Ochrophyta</taxon>
        <taxon>Eustigmatophyceae</taxon>
        <taxon>Eustigmatales</taxon>
        <taxon>Monodopsidaceae</taxon>
        <taxon>Microchloropsis</taxon>
        <taxon>Microchloropsis salina</taxon>
    </lineage>
</organism>